<comment type="subcellular location">
    <subcellularLocation>
        <location evidence="1 5">Nucleus</location>
    </subcellularLocation>
</comment>
<dbReference type="GO" id="GO:0005524">
    <property type="term" value="F:ATP binding"/>
    <property type="evidence" value="ECO:0007669"/>
    <property type="project" value="UniProtKB-UniRule"/>
</dbReference>
<dbReference type="SUPFAM" id="SSF52540">
    <property type="entry name" value="P-loop containing nucleoside triphosphate hydrolases"/>
    <property type="match status" value="1"/>
</dbReference>
<dbReference type="InterPro" id="IPR000330">
    <property type="entry name" value="SNF2_N"/>
</dbReference>
<evidence type="ECO:0000256" key="5">
    <source>
        <dbReference type="RuleBase" id="RU368001"/>
    </source>
</evidence>
<keyword evidence="4 5" id="KW-0238">DNA-binding</keyword>
<evidence type="ECO:0000313" key="7">
    <source>
        <dbReference type="EMBL" id="KVH58785.1"/>
    </source>
</evidence>
<proteinExistence type="inferred from homology"/>
<keyword evidence="5" id="KW-0234">DNA repair</keyword>
<comment type="catalytic activity">
    <reaction evidence="5">
        <text>ATP + H2O = ADP + phosphate + H(+)</text>
        <dbReference type="Rhea" id="RHEA:13065"/>
        <dbReference type="ChEBI" id="CHEBI:15377"/>
        <dbReference type="ChEBI" id="CHEBI:15378"/>
        <dbReference type="ChEBI" id="CHEBI:30616"/>
        <dbReference type="ChEBI" id="CHEBI:43474"/>
        <dbReference type="ChEBI" id="CHEBI:456216"/>
    </reaction>
</comment>
<comment type="caution">
    <text evidence="7">The sequence shown here is derived from an EMBL/GenBank/DDBJ whole genome shotgun (WGS) entry which is preliminary data.</text>
</comment>
<dbReference type="GO" id="GO:0031011">
    <property type="term" value="C:Ino80 complex"/>
    <property type="evidence" value="ECO:0007669"/>
    <property type="project" value="UniProtKB-UniRule"/>
</dbReference>
<comment type="similarity">
    <text evidence="5">Belongs to the SNF2/RAD54 helicase family.</text>
</comment>
<keyword evidence="5" id="KW-0378">Hydrolase</keyword>
<dbReference type="InterPro" id="IPR027417">
    <property type="entry name" value="P-loop_NTPase"/>
</dbReference>
<accession>A0A103VRI4</accession>
<dbReference type="Pfam" id="PF00176">
    <property type="entry name" value="SNF2-rel_dom"/>
    <property type="match status" value="1"/>
</dbReference>
<comment type="function">
    <text evidence="5">ATPase component of the INO80 complex which remodels chromatin by shifting nucleosomes and is involved in DNA repair.</text>
</comment>
<dbReference type="PANTHER" id="PTHR45685">
    <property type="entry name" value="HELICASE SRCAP-RELATED"/>
    <property type="match status" value="1"/>
</dbReference>
<dbReference type="GO" id="GO:0003677">
    <property type="term" value="F:DNA binding"/>
    <property type="evidence" value="ECO:0007669"/>
    <property type="project" value="UniProtKB-UniRule"/>
</dbReference>
<gene>
    <name evidence="7" type="ORF">Ccrd_025665</name>
</gene>
<dbReference type="PANTHER" id="PTHR45685:SF2">
    <property type="entry name" value="CHROMATIN-REMODELING ATPASE INO80"/>
    <property type="match status" value="1"/>
</dbReference>
<evidence type="ECO:0000256" key="4">
    <source>
        <dbReference type="ARBA" id="ARBA00023125"/>
    </source>
</evidence>
<organism evidence="7 8">
    <name type="scientific">Cynara cardunculus var. scolymus</name>
    <name type="common">Globe artichoke</name>
    <name type="synonym">Cynara scolymus</name>
    <dbReference type="NCBI Taxonomy" id="59895"/>
    <lineage>
        <taxon>Eukaryota</taxon>
        <taxon>Viridiplantae</taxon>
        <taxon>Streptophyta</taxon>
        <taxon>Embryophyta</taxon>
        <taxon>Tracheophyta</taxon>
        <taxon>Spermatophyta</taxon>
        <taxon>Magnoliopsida</taxon>
        <taxon>eudicotyledons</taxon>
        <taxon>Gunneridae</taxon>
        <taxon>Pentapetalae</taxon>
        <taxon>asterids</taxon>
        <taxon>campanulids</taxon>
        <taxon>Asterales</taxon>
        <taxon>Asteraceae</taxon>
        <taxon>Carduoideae</taxon>
        <taxon>Cardueae</taxon>
        <taxon>Carduinae</taxon>
        <taxon>Cynara</taxon>
    </lineage>
</organism>
<dbReference type="GO" id="GO:0006338">
    <property type="term" value="P:chromatin remodeling"/>
    <property type="evidence" value="ECO:0007669"/>
    <property type="project" value="UniProtKB-UniRule"/>
</dbReference>
<keyword evidence="5" id="KW-0227">DNA damage</keyword>
<sequence>MEALKAARDVVSKQKMITSAFDDECLKLHQAVGTEAPEQDASIAGSSNIDLLHPLTMPVGSSVQTPELFKGSLKGYQVKGLQWLVNCYEQGLNGILADEMGLGKTIQAMAFLAHLAEEKNIWGPFLVVAPASVLSNWVDEISRFCPDLKAFPYWGGIQERTLRPDWRFRQIDLVGILPLDLVGAL</sequence>
<evidence type="ECO:0000256" key="2">
    <source>
        <dbReference type="ARBA" id="ARBA00022741"/>
    </source>
</evidence>
<comment type="domain">
    <text evidence="5">The DBINO region is involved in binding to DNA.</text>
</comment>
<keyword evidence="2" id="KW-0547">Nucleotide-binding</keyword>
<dbReference type="AlphaFoldDB" id="A0A103VRI4"/>
<dbReference type="InterPro" id="IPR038718">
    <property type="entry name" value="SNF2-like_sf"/>
</dbReference>
<evidence type="ECO:0000256" key="3">
    <source>
        <dbReference type="ARBA" id="ARBA00022840"/>
    </source>
</evidence>
<protein>
    <recommendedName>
        <fullName evidence="5">Chromatin-remodeling ATPase INO80</fullName>
        <ecNumber evidence="5">3.6.4.-</ecNumber>
    </recommendedName>
</protein>
<keyword evidence="3 5" id="KW-0067">ATP-binding</keyword>
<dbReference type="Gene3D" id="3.40.50.10810">
    <property type="entry name" value="Tandem AAA-ATPase domain"/>
    <property type="match status" value="1"/>
</dbReference>
<dbReference type="STRING" id="59895.A0A103VRI4"/>
<name>A0A103VRI4_CYNCS</name>
<reference evidence="7 8" key="1">
    <citation type="journal article" date="2016" name="Sci. Rep.">
        <title>The genome sequence of the outbreeding globe artichoke constructed de novo incorporating a phase-aware low-pass sequencing strategy of F1 progeny.</title>
        <authorList>
            <person name="Scaglione D."/>
            <person name="Reyes-Chin-Wo S."/>
            <person name="Acquadro A."/>
            <person name="Froenicke L."/>
            <person name="Portis E."/>
            <person name="Beitel C."/>
            <person name="Tirone M."/>
            <person name="Mauro R."/>
            <person name="Lo Monaco A."/>
            <person name="Mauromicale G."/>
            <person name="Faccioli P."/>
            <person name="Cattivelli L."/>
            <person name="Rieseberg L."/>
            <person name="Michelmore R."/>
            <person name="Lanteri S."/>
        </authorList>
    </citation>
    <scope>NUCLEOTIDE SEQUENCE [LARGE SCALE GENOMIC DNA]</scope>
    <source>
        <strain evidence="7">2C</strain>
    </source>
</reference>
<evidence type="ECO:0000256" key="1">
    <source>
        <dbReference type="ARBA" id="ARBA00004123"/>
    </source>
</evidence>
<dbReference type="GO" id="GO:0016887">
    <property type="term" value="F:ATP hydrolysis activity"/>
    <property type="evidence" value="ECO:0007669"/>
    <property type="project" value="TreeGrafter"/>
</dbReference>
<comment type="subunit">
    <text evidence="5">Component of the INO80 chromatin-remodeling complex.</text>
</comment>
<evidence type="ECO:0000259" key="6">
    <source>
        <dbReference type="Pfam" id="PF00176"/>
    </source>
</evidence>
<dbReference type="GO" id="GO:0006281">
    <property type="term" value="P:DNA repair"/>
    <property type="evidence" value="ECO:0007669"/>
    <property type="project" value="UniProtKB-UniRule"/>
</dbReference>
<dbReference type="EMBL" id="LEKV01006677">
    <property type="protein sequence ID" value="KVH58785.1"/>
    <property type="molecule type" value="Genomic_DNA"/>
</dbReference>
<feature type="domain" description="SNF2 N-terminal" evidence="6">
    <location>
        <begin position="76"/>
        <end position="160"/>
    </location>
</feature>
<dbReference type="Gramene" id="KVH58785">
    <property type="protein sequence ID" value="KVH58785"/>
    <property type="gene ID" value="Ccrd_025665"/>
</dbReference>
<keyword evidence="8" id="KW-1185">Reference proteome</keyword>
<dbReference type="GO" id="GO:0042393">
    <property type="term" value="F:histone binding"/>
    <property type="evidence" value="ECO:0007669"/>
    <property type="project" value="TreeGrafter"/>
</dbReference>
<dbReference type="EC" id="3.6.4.-" evidence="5"/>
<evidence type="ECO:0000313" key="8">
    <source>
        <dbReference type="Proteomes" id="UP000243975"/>
    </source>
</evidence>
<dbReference type="InterPro" id="IPR050520">
    <property type="entry name" value="INO80/SWR1_helicase"/>
</dbReference>
<dbReference type="Proteomes" id="UP000243975">
    <property type="component" value="Unassembled WGS sequence"/>
</dbReference>